<feature type="domain" description="YvbJ-like NTF2-like" evidence="4">
    <location>
        <begin position="347"/>
        <end position="467"/>
    </location>
</feature>
<dbReference type="AlphaFoldDB" id="A0A7G5C1C5"/>
<evidence type="ECO:0008006" key="7">
    <source>
        <dbReference type="Google" id="ProtNLM"/>
    </source>
</evidence>
<name>A0A7G5C1C5_9BACL</name>
<organism evidence="5 6">
    <name type="scientific">Cohnella cholangitidis</name>
    <dbReference type="NCBI Taxonomy" id="2598458"/>
    <lineage>
        <taxon>Bacteria</taxon>
        <taxon>Bacillati</taxon>
        <taxon>Bacillota</taxon>
        <taxon>Bacilli</taxon>
        <taxon>Bacillales</taxon>
        <taxon>Paenibacillaceae</taxon>
        <taxon>Cohnella</taxon>
    </lineage>
</organism>
<sequence>MQIHYCKECGTRMEGEHSYCPECGTPVVSDAASRNVPDQSTASPVVRKPKAAFSLSLKAKIAIAGGIVVVLLLVGAYFLGKYLTDEQRLLDRFEHAIDKGESDKLFELLSSSNEDVRLDQKAADGIVNYLKSNKQSFDTLMEQLNAEADRLKSGDTESLQDSDKAFIYLNKKEKKRWLLYTDYELKVKRYMVPVQTNFEGAKILVDGKETATAGGEGSIVELGPFLPGEYEIKAVYNGEYTTLESKESIPLYPLAGDVDAVELALEGDYVEVSSNNSFARIFINGKDIDLVVGDGQRIGPIAFDGSNRMFLEVEYPWGKMKSEELPVDNERLEFSISGFDDSVKDDIMNSTYDFIASWMQSFREKANVLRHAHPDRNGDIEQYVADMERNNEAYIGNLHRVAFDLDSFRFNQYSEREYVIYVKVQLDYDEVFYFPEYDTDPVPVAGTNYTEYQLEYADGQWLVSGWSPSYDVGTDNTKVFE</sequence>
<feature type="domain" description="TcaA 4th" evidence="3">
    <location>
        <begin position="266"/>
        <end position="330"/>
    </location>
</feature>
<keyword evidence="1" id="KW-0812">Transmembrane</keyword>
<dbReference type="Proteomes" id="UP000515679">
    <property type="component" value="Chromosome"/>
</dbReference>
<keyword evidence="6" id="KW-1185">Reference proteome</keyword>
<evidence type="ECO:0000313" key="5">
    <source>
        <dbReference type="EMBL" id="QMV43009.1"/>
    </source>
</evidence>
<protein>
    <recommendedName>
        <fullName evidence="7">PEGA domain-containing protein</fullName>
    </recommendedName>
</protein>
<dbReference type="EMBL" id="CP041969">
    <property type="protein sequence ID" value="QMV43009.1"/>
    <property type="molecule type" value="Genomic_DNA"/>
</dbReference>
<dbReference type="InterPro" id="IPR054530">
    <property type="entry name" value="TcaA_4th"/>
</dbReference>
<keyword evidence="1" id="KW-0472">Membrane</keyword>
<reference evidence="5 6" key="1">
    <citation type="submission" date="2019-07" db="EMBL/GenBank/DDBJ databases">
        <authorList>
            <person name="Kim J.K."/>
            <person name="Cheong H.-M."/>
            <person name="Choi Y."/>
            <person name="Hwang K.J."/>
            <person name="Lee S."/>
            <person name="Choi C."/>
        </authorList>
    </citation>
    <scope>NUCLEOTIDE SEQUENCE [LARGE SCALE GENOMIC DNA]</scope>
    <source>
        <strain evidence="5 6">KS 22</strain>
    </source>
</reference>
<dbReference type="Pfam" id="PF25155">
    <property type="entry name" value="NTF2_YvbJ"/>
    <property type="match status" value="1"/>
</dbReference>
<dbReference type="PANTHER" id="PTHR40038:SF1">
    <property type="entry name" value="MEMBRANE-ASSOCIATED PROTEIN TCAA"/>
    <property type="match status" value="1"/>
</dbReference>
<evidence type="ECO:0000259" key="4">
    <source>
        <dbReference type="Pfam" id="PF25155"/>
    </source>
</evidence>
<feature type="domain" description="TcaA second" evidence="2">
    <location>
        <begin position="88"/>
        <end position="187"/>
    </location>
</feature>
<keyword evidence="1" id="KW-1133">Transmembrane helix</keyword>
<evidence type="ECO:0000259" key="3">
    <source>
        <dbReference type="Pfam" id="PF22820"/>
    </source>
</evidence>
<dbReference type="Pfam" id="PF22813">
    <property type="entry name" value="TcaA_2nd"/>
    <property type="match status" value="1"/>
</dbReference>
<dbReference type="GO" id="GO:0005886">
    <property type="term" value="C:plasma membrane"/>
    <property type="evidence" value="ECO:0007669"/>
    <property type="project" value="UniProtKB-SubCell"/>
</dbReference>
<dbReference type="KEGG" id="cchl:FPL14_18840"/>
<evidence type="ECO:0000256" key="1">
    <source>
        <dbReference type="SAM" id="Phobius"/>
    </source>
</evidence>
<accession>A0A7G5C1C5</accession>
<dbReference type="InterPro" id="IPR054529">
    <property type="entry name" value="TcaA_2nd"/>
</dbReference>
<evidence type="ECO:0000259" key="2">
    <source>
        <dbReference type="Pfam" id="PF22813"/>
    </source>
</evidence>
<evidence type="ECO:0000313" key="6">
    <source>
        <dbReference type="Proteomes" id="UP000515679"/>
    </source>
</evidence>
<gene>
    <name evidence="5" type="ORF">FPL14_18840</name>
</gene>
<feature type="domain" description="TcaA 4th" evidence="3">
    <location>
        <begin position="191"/>
        <end position="247"/>
    </location>
</feature>
<feature type="transmembrane region" description="Helical" evidence="1">
    <location>
        <begin position="57"/>
        <end position="79"/>
    </location>
</feature>
<dbReference type="PANTHER" id="PTHR40038">
    <property type="entry name" value="MEMBRANE-ASSOCIATED PROTEIN TCAA"/>
    <property type="match status" value="1"/>
</dbReference>
<dbReference type="InterPro" id="IPR056902">
    <property type="entry name" value="NTF2_YvbJ"/>
</dbReference>
<dbReference type="RefSeq" id="WP_182299240.1">
    <property type="nucleotide sequence ID" value="NZ_CP041969.1"/>
</dbReference>
<dbReference type="Pfam" id="PF22820">
    <property type="entry name" value="TcaA_3rd_4th"/>
    <property type="match status" value="2"/>
</dbReference>
<proteinExistence type="predicted"/>